<evidence type="ECO:0000256" key="1">
    <source>
        <dbReference type="SAM" id="SignalP"/>
    </source>
</evidence>
<accession>A0A5W7S0M7</accession>
<organism evidence="2">
    <name type="scientific">Salmonella enterica subsp. enterica serovar Kintambo</name>
    <dbReference type="NCBI Taxonomy" id="1192730"/>
    <lineage>
        <taxon>Bacteria</taxon>
        <taxon>Pseudomonadati</taxon>
        <taxon>Pseudomonadota</taxon>
        <taxon>Gammaproteobacteria</taxon>
        <taxon>Enterobacterales</taxon>
        <taxon>Enterobacteriaceae</taxon>
        <taxon>Salmonella</taxon>
    </lineage>
</organism>
<dbReference type="EMBL" id="AAHMLI010000032">
    <property type="protein sequence ID" value="EBX8629963.1"/>
    <property type="molecule type" value="Genomic_DNA"/>
</dbReference>
<comment type="caution">
    <text evidence="2">The sequence shown here is derived from an EMBL/GenBank/DDBJ whole genome shotgun (WGS) entry which is preliminary data.</text>
</comment>
<sequence length="148" mass="16772">MSIKNSGLLVLMMTFSLVNFAYAKNEQPFRVVNMNDIADEGNQNVKFFNKKGNCYYFGQALLVSVQNAKIFGVDIPGALKSKAWDFIIKSKVCQGGDRDKTPYSVKQTLYLAPDTKTIQRKSDSVLIPAGTEFFVFPSEEERKKYFDK</sequence>
<dbReference type="AlphaFoldDB" id="A0A5W7S0M7"/>
<reference evidence="2" key="1">
    <citation type="submission" date="2018-07" db="EMBL/GenBank/DDBJ databases">
        <authorList>
            <person name="Ashton P.M."/>
            <person name="Dallman T."/>
            <person name="Nair S."/>
            <person name="De Pinna E."/>
            <person name="Peters T."/>
            <person name="Grant K."/>
        </authorList>
    </citation>
    <scope>NUCLEOTIDE SEQUENCE</scope>
    <source>
        <strain evidence="2">242348</strain>
    </source>
</reference>
<name>A0A5W7S0M7_SALET</name>
<evidence type="ECO:0000313" key="2">
    <source>
        <dbReference type="EMBL" id="EBX8629963.1"/>
    </source>
</evidence>
<feature type="signal peptide" evidence="1">
    <location>
        <begin position="1"/>
        <end position="23"/>
    </location>
</feature>
<keyword evidence="1" id="KW-0732">Signal</keyword>
<protein>
    <submittedName>
        <fullName evidence="2">Uncharacterized protein</fullName>
    </submittedName>
</protein>
<feature type="chain" id="PRO_5025018686" evidence="1">
    <location>
        <begin position="24"/>
        <end position="148"/>
    </location>
</feature>
<gene>
    <name evidence="2" type="ORF">DTU03_21010</name>
</gene>
<proteinExistence type="predicted"/>